<evidence type="ECO:0000259" key="3">
    <source>
        <dbReference type="Pfam" id="PF00326"/>
    </source>
</evidence>
<sequence>MKRLILFGLLFALGGELVPAHEGVWSEEDIVTQERAQDLTFLPDGRALWVKTTVSLKENRELHHLWLTELGGERRQLTRGTVSDRGPQVSPDGKLVAFLSDRPLPKEGPEAKGQQVWLLPVEGGEPYPLTRQAKGVKAFAFRDNQRVLFLAEDAPDALDRQREKAKDEAQVVEDEERQERIRLFQVELATGKVQRLTTNTSPITSLAVSRNGRWVAYQINVSPSFEADARRKPEAYLLDLQTGTTHRILADRRATPTAFRFTPDSRFLAFTETFSSDPQWEGAGVEKLYVLNLETQQVSEVPLDWPRGLSSPWAYAVAPQGFWVLLADGTRNLLAFVQETTDGFHRQEPLAEHVQALAVGQDRQHLAVLHSTPQQPPQWWRLETRDGKLVRTDQLTDLNPQLADKPTMRAEVIRWTGARDETVEGILYYPLNYQAGKRYPLVVMIHGGPAGVDQLEWEASWAYAPQLYAQRGAFVLFPNYHGSSHYGLEWVESIKGHYYELEVPDILRGVDHLIAQGMVDPDRLGVLGWSNGAILTVALTVATDRFKAAAPGAGDVNWISDYGNCAFGVRFDNSYFGGPPWEQLQTYIEKSPLFRLHQVTTPTLIFFGSEDTSVPTEQGWQHFRALQQIGKAPVRFVLFPGEGHSLAKPAHRLRKLKEELAWFDRYLFGQPTQDNPWRKEGSPLDVLLARSRQPQVNGWFGTLIKGKLIPHTVPVPALGNVKVAPFEVTRAQWAALNPGFRFSPTEGNLPMVGVSAEQAQEYCRKLSQLTGRKFRLPTKAEWEKLQHKSQGQPVNWERWLGEPPAFDDLPELAKLITPAGGPAVLLKPVGSGDLASVAEGMALFDLKGNAAEWVWEGDKALLLGGCATCFEDQTPPQGLAGFRVVEAP</sequence>
<evidence type="ECO:0008006" key="7">
    <source>
        <dbReference type="Google" id="ProtNLM"/>
    </source>
</evidence>
<dbReference type="OrthoDB" id="108903at2"/>
<dbReference type="SUPFAM" id="SSF82171">
    <property type="entry name" value="DPP6 N-terminal domain-like"/>
    <property type="match status" value="1"/>
</dbReference>
<gene>
    <name evidence="5" type="ORF">EG19_12200</name>
</gene>
<dbReference type="PANTHER" id="PTHR42776">
    <property type="entry name" value="SERINE PEPTIDASE S9 FAMILY MEMBER"/>
    <property type="match status" value="1"/>
</dbReference>
<dbReference type="SUPFAM" id="SSF53474">
    <property type="entry name" value="alpha/beta-Hydrolases"/>
    <property type="match status" value="1"/>
</dbReference>
<dbReference type="InterPro" id="IPR005532">
    <property type="entry name" value="SUMF_dom"/>
</dbReference>
<dbReference type="InterPro" id="IPR042095">
    <property type="entry name" value="SUMF_sf"/>
</dbReference>
<dbReference type="Gene3D" id="3.40.50.1820">
    <property type="entry name" value="alpha/beta hydrolase"/>
    <property type="match status" value="1"/>
</dbReference>
<dbReference type="Pfam" id="PF03781">
    <property type="entry name" value="FGE-sulfatase"/>
    <property type="match status" value="1"/>
</dbReference>
<dbReference type="Gene3D" id="2.120.10.30">
    <property type="entry name" value="TolB, C-terminal domain"/>
    <property type="match status" value="1"/>
</dbReference>
<accession>A0A062Y136</accession>
<keyword evidence="2" id="KW-0645">Protease</keyword>
<dbReference type="EMBL" id="JMFG01000008">
    <property type="protein sequence ID" value="KDA54470.1"/>
    <property type="molecule type" value="Genomic_DNA"/>
</dbReference>
<evidence type="ECO:0000256" key="1">
    <source>
        <dbReference type="ARBA" id="ARBA00022801"/>
    </source>
</evidence>
<dbReference type="PANTHER" id="PTHR42776:SF27">
    <property type="entry name" value="DIPEPTIDYL PEPTIDASE FAMILY MEMBER 6"/>
    <property type="match status" value="1"/>
</dbReference>
<feature type="domain" description="Sulfatase-modifying factor enzyme-like" evidence="4">
    <location>
        <begin position="744"/>
        <end position="857"/>
    </location>
</feature>
<dbReference type="Gene3D" id="3.90.1580.10">
    <property type="entry name" value="paralog of FGE (formylglycine-generating enzyme)"/>
    <property type="match status" value="1"/>
</dbReference>
<keyword evidence="2" id="KW-0720">Serine protease</keyword>
<dbReference type="SUPFAM" id="SSF56436">
    <property type="entry name" value="C-type lectin-like"/>
    <property type="match status" value="1"/>
</dbReference>
<dbReference type="Gene3D" id="2.120.10.60">
    <property type="entry name" value="Tricorn protease N-terminal domain"/>
    <property type="match status" value="1"/>
</dbReference>
<dbReference type="GO" id="GO:0004252">
    <property type="term" value="F:serine-type endopeptidase activity"/>
    <property type="evidence" value="ECO:0007669"/>
    <property type="project" value="TreeGrafter"/>
</dbReference>
<feature type="domain" description="Peptidase S9 prolyl oligopeptidase catalytic" evidence="3">
    <location>
        <begin position="464"/>
        <end position="667"/>
    </location>
</feature>
<evidence type="ECO:0000259" key="4">
    <source>
        <dbReference type="Pfam" id="PF03781"/>
    </source>
</evidence>
<protein>
    <recommendedName>
        <fullName evidence="7">Peptidase S9</fullName>
    </recommendedName>
</protein>
<evidence type="ECO:0000313" key="6">
    <source>
        <dbReference type="Proteomes" id="UP000027284"/>
    </source>
</evidence>
<organism evidence="5 6">
    <name type="scientific">Thermoanaerobaculum aquaticum</name>
    <dbReference type="NCBI Taxonomy" id="1312852"/>
    <lineage>
        <taxon>Bacteria</taxon>
        <taxon>Pseudomonadati</taxon>
        <taxon>Acidobacteriota</taxon>
        <taxon>Thermoanaerobaculia</taxon>
        <taxon>Thermoanaerobaculales</taxon>
        <taxon>Thermoanaerobaculaceae</taxon>
        <taxon>Thermoanaerobaculum</taxon>
    </lineage>
</organism>
<dbReference type="InterPro" id="IPR001375">
    <property type="entry name" value="Peptidase_S9_cat"/>
</dbReference>
<comment type="caution">
    <text evidence="5">The sequence shown here is derived from an EMBL/GenBank/DDBJ whole genome shotgun (WGS) entry which is preliminary data.</text>
</comment>
<keyword evidence="1" id="KW-0378">Hydrolase</keyword>
<dbReference type="AlphaFoldDB" id="A0A062Y136"/>
<evidence type="ECO:0000313" key="5">
    <source>
        <dbReference type="EMBL" id="KDA54470.1"/>
    </source>
</evidence>
<dbReference type="GO" id="GO:0006508">
    <property type="term" value="P:proteolysis"/>
    <property type="evidence" value="ECO:0007669"/>
    <property type="project" value="InterPro"/>
</dbReference>
<dbReference type="InterPro" id="IPR011659">
    <property type="entry name" value="WD40"/>
</dbReference>
<dbReference type="InterPro" id="IPR029058">
    <property type="entry name" value="AB_hydrolase_fold"/>
</dbReference>
<dbReference type="Pfam" id="PF07676">
    <property type="entry name" value="PD40"/>
    <property type="match status" value="1"/>
</dbReference>
<dbReference type="InterPro" id="IPR011042">
    <property type="entry name" value="6-blade_b-propeller_TolB-like"/>
</dbReference>
<keyword evidence="6" id="KW-1185">Reference proteome</keyword>
<name>A0A062Y136_9BACT</name>
<dbReference type="STRING" id="1312852.EG19_12200"/>
<dbReference type="RefSeq" id="WP_053334865.1">
    <property type="nucleotide sequence ID" value="NZ_JMFG01000008.1"/>
</dbReference>
<evidence type="ECO:0000256" key="2">
    <source>
        <dbReference type="ARBA" id="ARBA00022825"/>
    </source>
</evidence>
<dbReference type="Proteomes" id="UP000027284">
    <property type="component" value="Unassembled WGS sequence"/>
</dbReference>
<reference evidence="5 6" key="1">
    <citation type="submission" date="2014-04" db="EMBL/GenBank/DDBJ databases">
        <title>The Genome Sequence of Thermoanaerobaculum aquaticum MP-01, The First Cultivated Group 23 Acidobacterium.</title>
        <authorList>
            <person name="Stamps B.W."/>
            <person name="Losey N.A."/>
            <person name="Lawson P.A."/>
            <person name="Stevenson B.S."/>
        </authorList>
    </citation>
    <scope>NUCLEOTIDE SEQUENCE [LARGE SCALE GENOMIC DNA]</scope>
    <source>
        <strain evidence="5 6">MP-01</strain>
    </source>
</reference>
<dbReference type="InterPro" id="IPR016187">
    <property type="entry name" value="CTDL_fold"/>
</dbReference>
<dbReference type="Pfam" id="PF00326">
    <property type="entry name" value="Peptidase_S9"/>
    <property type="match status" value="1"/>
</dbReference>
<proteinExistence type="predicted"/>